<dbReference type="EMBL" id="AVBF01000011">
    <property type="protein sequence ID" value="KGP73588.1"/>
    <property type="molecule type" value="Genomic_DNA"/>
</dbReference>
<dbReference type="InterPro" id="IPR001761">
    <property type="entry name" value="Peripla_BP/Lac1_sug-bd_dom"/>
</dbReference>
<evidence type="ECO:0000313" key="6">
    <source>
        <dbReference type="Proteomes" id="UP000030147"/>
    </source>
</evidence>
<keyword evidence="6" id="KW-1185">Reference proteome</keyword>
<keyword evidence="1" id="KW-0805">Transcription regulation</keyword>
<dbReference type="AlphaFoldDB" id="A0A0A2TGN7"/>
<dbReference type="PROSITE" id="PS50932">
    <property type="entry name" value="HTH_LACI_2"/>
    <property type="match status" value="1"/>
</dbReference>
<comment type="caution">
    <text evidence="5">The sequence shown here is derived from an EMBL/GenBank/DDBJ whole genome shotgun (WGS) entry which is preliminary data.</text>
</comment>
<dbReference type="CDD" id="cd01392">
    <property type="entry name" value="HTH_LacI"/>
    <property type="match status" value="1"/>
</dbReference>
<evidence type="ECO:0000256" key="3">
    <source>
        <dbReference type="ARBA" id="ARBA00023163"/>
    </source>
</evidence>
<dbReference type="GO" id="GO:0000976">
    <property type="term" value="F:transcription cis-regulatory region binding"/>
    <property type="evidence" value="ECO:0007669"/>
    <property type="project" value="TreeGrafter"/>
</dbReference>
<reference evidence="5 6" key="1">
    <citation type="journal article" date="2015" name="Stand. Genomic Sci.">
        <title>High quality draft genome sequence of the moderately halophilic bacterium Pontibacillus yanchengensis Y32(T) and comparison among Pontibacillus genomes.</title>
        <authorList>
            <person name="Huang J."/>
            <person name="Qiao Z.X."/>
            <person name="Tang J.W."/>
            <person name="Wang G."/>
        </authorList>
    </citation>
    <scope>NUCLEOTIDE SEQUENCE [LARGE SCALE GENOMIC DNA]</scope>
    <source>
        <strain evidence="5 6">Y32</strain>
    </source>
</reference>
<dbReference type="Proteomes" id="UP000030147">
    <property type="component" value="Unassembled WGS sequence"/>
</dbReference>
<dbReference type="PANTHER" id="PTHR30146">
    <property type="entry name" value="LACI-RELATED TRANSCRIPTIONAL REPRESSOR"/>
    <property type="match status" value="1"/>
</dbReference>
<organism evidence="5 6">
    <name type="scientific">Pontibacillus yanchengensis Y32</name>
    <dbReference type="NCBI Taxonomy" id="1385514"/>
    <lineage>
        <taxon>Bacteria</taxon>
        <taxon>Bacillati</taxon>
        <taxon>Bacillota</taxon>
        <taxon>Bacilli</taxon>
        <taxon>Bacillales</taxon>
        <taxon>Bacillaceae</taxon>
        <taxon>Pontibacillus</taxon>
    </lineage>
</organism>
<name>A0A0A2TGN7_9BACI</name>
<evidence type="ECO:0000259" key="4">
    <source>
        <dbReference type="PROSITE" id="PS50932"/>
    </source>
</evidence>
<dbReference type="PRINTS" id="PR00036">
    <property type="entry name" value="HTHLACI"/>
</dbReference>
<dbReference type="SUPFAM" id="SSF47413">
    <property type="entry name" value="lambda repressor-like DNA-binding domains"/>
    <property type="match status" value="1"/>
</dbReference>
<feature type="domain" description="HTH lacI-type" evidence="4">
    <location>
        <begin position="2"/>
        <end position="56"/>
    </location>
</feature>
<dbReference type="Gene3D" id="3.40.50.2300">
    <property type="match status" value="2"/>
</dbReference>
<keyword evidence="3" id="KW-0804">Transcription</keyword>
<evidence type="ECO:0000256" key="1">
    <source>
        <dbReference type="ARBA" id="ARBA00023015"/>
    </source>
</evidence>
<evidence type="ECO:0000313" key="5">
    <source>
        <dbReference type="EMBL" id="KGP73588.1"/>
    </source>
</evidence>
<dbReference type="PANTHER" id="PTHR30146:SF105">
    <property type="entry name" value="CATABOLITE CONTROL PROTEIN B"/>
    <property type="match status" value="1"/>
</dbReference>
<dbReference type="Gene3D" id="1.10.260.40">
    <property type="entry name" value="lambda repressor-like DNA-binding domains"/>
    <property type="match status" value="1"/>
</dbReference>
<proteinExistence type="predicted"/>
<gene>
    <name evidence="5" type="ORF">N782_03995</name>
</gene>
<evidence type="ECO:0000256" key="2">
    <source>
        <dbReference type="ARBA" id="ARBA00023125"/>
    </source>
</evidence>
<dbReference type="SUPFAM" id="SSF53822">
    <property type="entry name" value="Periplasmic binding protein-like I"/>
    <property type="match status" value="1"/>
</dbReference>
<keyword evidence="2" id="KW-0238">DNA-binding</keyword>
<dbReference type="GO" id="GO:0003700">
    <property type="term" value="F:DNA-binding transcription factor activity"/>
    <property type="evidence" value="ECO:0007669"/>
    <property type="project" value="TreeGrafter"/>
</dbReference>
<dbReference type="Pfam" id="PF00356">
    <property type="entry name" value="LacI"/>
    <property type="match status" value="1"/>
</dbReference>
<dbReference type="STRING" id="1385514.N782_03995"/>
<accession>A0A0A2TGN7</accession>
<dbReference type="InterPro" id="IPR010982">
    <property type="entry name" value="Lambda_DNA-bd_dom_sf"/>
</dbReference>
<sequence>MANIKDVARYANVSVTTVSRVLNGHPYVTNEKREAVEEAMEALHYRQNMNAIHLSKGKTRLLGVVIPFVDHPYFSLLLNGMSKEALHQEHTLVLIQTNYDAMKEVEALEMLKYKQIDGLVIASRSNTWDVVEEYTAFGPIVVCEDRSSEVVSSVSIRHYDAFYEGMKHLIKKGHQKIGFCIGRKTGTNSNLRYQAYRDALHTIQATYKEDWIFTNCLSIEDGERVVEEYQSLVEKPTALLVTSDQVAAGIRMECQKRNIDVPEELAILGFDNHPLARALDLSTIELPLHEVGRKLVISALNDNETIHTQYGFSLIERGSV</sequence>
<dbReference type="PROSITE" id="PS00356">
    <property type="entry name" value="HTH_LACI_1"/>
    <property type="match status" value="1"/>
</dbReference>
<dbReference type="OrthoDB" id="9798934at2"/>
<dbReference type="SMART" id="SM00354">
    <property type="entry name" value="HTH_LACI"/>
    <property type="match status" value="1"/>
</dbReference>
<dbReference type="Pfam" id="PF00532">
    <property type="entry name" value="Peripla_BP_1"/>
    <property type="match status" value="1"/>
</dbReference>
<dbReference type="InterPro" id="IPR028082">
    <property type="entry name" value="Peripla_BP_I"/>
</dbReference>
<protein>
    <submittedName>
        <fullName evidence="5">LacI family transcriptional regulator</fullName>
    </submittedName>
</protein>
<dbReference type="RefSeq" id="WP_036817393.1">
    <property type="nucleotide sequence ID" value="NZ_AVBF01000011.1"/>
</dbReference>
<dbReference type="eggNOG" id="COG1609">
    <property type="taxonomic scope" value="Bacteria"/>
</dbReference>
<dbReference type="InterPro" id="IPR000843">
    <property type="entry name" value="HTH_LacI"/>
</dbReference>
<dbReference type="CDD" id="cd06286">
    <property type="entry name" value="PBP1_CcpB-like"/>
    <property type="match status" value="1"/>
</dbReference>